<evidence type="ECO:0000313" key="3">
    <source>
        <dbReference type="EMBL" id="CUV65600.1"/>
    </source>
</evidence>
<name>A0A0S4XMR9_9BACT</name>
<gene>
    <name evidence="3" type="ORF">BN3087_390051</name>
</gene>
<dbReference type="NCBIfam" id="NF006269">
    <property type="entry name" value="PRK08418.1"/>
    <property type="match status" value="1"/>
</dbReference>
<feature type="domain" description="Amidohydrolase-related" evidence="2">
    <location>
        <begin position="53"/>
        <end position="398"/>
    </location>
</feature>
<dbReference type="Gene3D" id="2.30.40.10">
    <property type="entry name" value="Urease, subunit C, domain 1"/>
    <property type="match status" value="1"/>
</dbReference>
<sequence>MNILVADFIYTNEGYLQGKAVAFDETIQKIDDFDILKNLYPNAKIINTPKNSVIYPGFINSHVHLEFSNNKTSLEYGSFVPWLKSVIKNTDMIQKCTTNDMKRACEEMLKSGVTSFGAISSNGNDLQVCTETPQRVVFFNEILGSKEENSEVSYDLFIKRVENSLQHNSQKFKTAISIHSPYSTHPILIRKAISLAKKKKFLLSAHLLESKAEKEWIEEGNGEFYNLYNEFFGITKPINTKQSFMQEFNDTPTHFIHLSSATLEDIAYLESKNHSVAHCPRSNRLLGCGILDVCKLNMPWSTATDGLSSNWSLNIFDELRASLMLHATDDLHNLADSLIKSITSVPAKILDLNCGVIEVEKFADFTIITLPDSPNAVEEISLWAILHTKQVNQLYIGGNRYV</sequence>
<dbReference type="InterPro" id="IPR050287">
    <property type="entry name" value="MTA/SAH_deaminase"/>
</dbReference>
<proteinExistence type="predicted"/>
<organism evidence="3">
    <name type="scientific">Sulfurovum sp. enrichment culture clone C5</name>
    <dbReference type="NCBI Taxonomy" id="497650"/>
    <lineage>
        <taxon>Bacteria</taxon>
        <taxon>Pseudomonadati</taxon>
        <taxon>Campylobacterota</taxon>
        <taxon>Epsilonproteobacteria</taxon>
        <taxon>Campylobacterales</taxon>
        <taxon>Sulfurovaceae</taxon>
        <taxon>Sulfurovum</taxon>
        <taxon>environmental samples</taxon>
    </lineage>
</organism>
<dbReference type="PANTHER" id="PTHR43794">
    <property type="entry name" value="AMINOHYDROLASE SSNA-RELATED"/>
    <property type="match status" value="1"/>
</dbReference>
<dbReference type="Pfam" id="PF01979">
    <property type="entry name" value="Amidohydro_1"/>
    <property type="match status" value="1"/>
</dbReference>
<protein>
    <submittedName>
        <fullName evidence="3">Amidohydrolase family protein</fullName>
        <ecNumber evidence="3">3.5.-.-</ecNumber>
    </submittedName>
</protein>
<dbReference type="InterPro" id="IPR011059">
    <property type="entry name" value="Metal-dep_hydrolase_composite"/>
</dbReference>
<accession>A0A0S4XMR9</accession>
<keyword evidence="1 3" id="KW-0378">Hydrolase</keyword>
<dbReference type="SUPFAM" id="SSF51556">
    <property type="entry name" value="Metallo-dependent hydrolases"/>
    <property type="match status" value="1"/>
</dbReference>
<dbReference type="InterPro" id="IPR032466">
    <property type="entry name" value="Metal_Hydrolase"/>
</dbReference>
<dbReference type="InterPro" id="IPR006680">
    <property type="entry name" value="Amidohydro-rel"/>
</dbReference>
<dbReference type="PANTHER" id="PTHR43794:SF11">
    <property type="entry name" value="AMIDOHYDROLASE-RELATED DOMAIN-CONTAINING PROTEIN"/>
    <property type="match status" value="1"/>
</dbReference>
<reference evidence="3" key="1">
    <citation type="submission" date="2015-11" db="EMBL/GenBank/DDBJ databases">
        <authorList>
            <person name="Zhang Y."/>
            <person name="Guo Z."/>
        </authorList>
    </citation>
    <scope>NUCLEOTIDE SEQUENCE</scope>
    <source>
        <strain evidence="3">BN30871</strain>
    </source>
</reference>
<dbReference type="GO" id="GO:0016810">
    <property type="term" value="F:hydrolase activity, acting on carbon-nitrogen (but not peptide) bonds"/>
    <property type="evidence" value="ECO:0007669"/>
    <property type="project" value="InterPro"/>
</dbReference>
<evidence type="ECO:0000256" key="1">
    <source>
        <dbReference type="ARBA" id="ARBA00022801"/>
    </source>
</evidence>
<dbReference type="Gene3D" id="3.20.20.140">
    <property type="entry name" value="Metal-dependent hydrolases"/>
    <property type="match status" value="1"/>
</dbReference>
<dbReference type="SUPFAM" id="SSF51338">
    <property type="entry name" value="Composite domain of metallo-dependent hydrolases"/>
    <property type="match status" value="1"/>
</dbReference>
<dbReference type="AlphaFoldDB" id="A0A0S4XMR9"/>
<dbReference type="EMBL" id="FAXN01000039">
    <property type="protein sequence ID" value="CUV65600.1"/>
    <property type="molecule type" value="Genomic_DNA"/>
</dbReference>
<dbReference type="EC" id="3.5.-.-" evidence="3"/>
<evidence type="ECO:0000259" key="2">
    <source>
        <dbReference type="Pfam" id="PF01979"/>
    </source>
</evidence>